<proteinExistence type="predicted"/>
<keyword evidence="4" id="KW-0812">Transmembrane</keyword>
<keyword evidence="1" id="KW-0808">Transferase</keyword>
<dbReference type="RefSeq" id="WP_059039665.1">
    <property type="nucleotide sequence ID" value="NZ_JAADZU010000038.1"/>
</dbReference>
<dbReference type="SUPFAM" id="SSF55874">
    <property type="entry name" value="ATPase domain of HSP90 chaperone/DNA topoisomerase II/histidine kinase"/>
    <property type="match status" value="1"/>
</dbReference>
<feature type="transmembrane region" description="Helical" evidence="4">
    <location>
        <begin position="105"/>
        <end position="132"/>
    </location>
</feature>
<keyword evidence="8" id="KW-1185">Reference proteome</keyword>
<dbReference type="Pfam" id="PF02518">
    <property type="entry name" value="HATPase_c"/>
    <property type="match status" value="1"/>
</dbReference>
<feature type="domain" description="Signal transduction histidine kinase subgroup 3 dimerisation and phosphoacceptor" evidence="6">
    <location>
        <begin position="187"/>
        <end position="253"/>
    </location>
</feature>
<evidence type="ECO:0000256" key="2">
    <source>
        <dbReference type="ARBA" id="ARBA00022777"/>
    </source>
</evidence>
<keyword evidence="4" id="KW-1133">Transmembrane helix</keyword>
<gene>
    <name evidence="7" type="ORF">GYA93_12775</name>
</gene>
<dbReference type="Gene3D" id="1.20.5.1930">
    <property type="match status" value="1"/>
</dbReference>
<dbReference type="EMBL" id="JAADZU010000038">
    <property type="protein sequence ID" value="NDK90446.1"/>
    <property type="molecule type" value="Genomic_DNA"/>
</dbReference>
<feature type="transmembrane region" description="Helical" evidence="4">
    <location>
        <begin position="17"/>
        <end position="36"/>
    </location>
</feature>
<feature type="transmembrane region" description="Helical" evidence="4">
    <location>
        <begin position="73"/>
        <end position="93"/>
    </location>
</feature>
<sequence length="375" mass="40066">MSRTPASWWTPWRNPRWAFIALWSLFLAYPLAATITSDAPAAAKITTYVLLGAFAGVYLFASVYVLSGRPGDNPWGIAVFAVLVALVLGLMPLIGQDAFGAAPFLMVVAALTFPMIWALTVMAAVLIASIAIPELAGWGADVSVVVILATVGLTLLGVRVATARETERELAEQRRRDLDAQLAVVAERERVARDVHDILGHSLTVITIKSELAGRLVDLDPARAKTEITEVNQLARQALAEVRSTVGRLRTPELPDVIAGAESALRAAGIEACLPDPHRHTDHGTLFAWVLREAVTNVVRHSGATRCAVTLDDDSITVHDNGTGMDPAFLGNGLRGLTERVDAAGGTLRIDSGADGTTLVAQIRPRTPIRSDDAR</sequence>
<evidence type="ECO:0000313" key="7">
    <source>
        <dbReference type="EMBL" id="NDK90446.1"/>
    </source>
</evidence>
<dbReference type="Pfam" id="PF07730">
    <property type="entry name" value="HisKA_3"/>
    <property type="match status" value="1"/>
</dbReference>
<dbReference type="GO" id="GO:0000155">
    <property type="term" value="F:phosphorelay sensor kinase activity"/>
    <property type="evidence" value="ECO:0007669"/>
    <property type="project" value="InterPro"/>
</dbReference>
<dbReference type="CDD" id="cd16917">
    <property type="entry name" value="HATPase_UhpB-NarQ-NarX-like"/>
    <property type="match status" value="1"/>
</dbReference>
<dbReference type="InterPro" id="IPR003594">
    <property type="entry name" value="HATPase_dom"/>
</dbReference>
<dbReference type="Proteomes" id="UP000466307">
    <property type="component" value="Unassembled WGS sequence"/>
</dbReference>
<evidence type="ECO:0000256" key="4">
    <source>
        <dbReference type="SAM" id="Phobius"/>
    </source>
</evidence>
<evidence type="ECO:0000259" key="6">
    <source>
        <dbReference type="Pfam" id="PF07730"/>
    </source>
</evidence>
<dbReference type="Gene3D" id="3.30.565.10">
    <property type="entry name" value="Histidine kinase-like ATPase, C-terminal domain"/>
    <property type="match status" value="1"/>
</dbReference>
<keyword evidence="3" id="KW-0902">Two-component regulatory system</keyword>
<dbReference type="InterPro" id="IPR036890">
    <property type="entry name" value="HATPase_C_sf"/>
</dbReference>
<reference evidence="7 8" key="1">
    <citation type="submission" date="2020-01" db="EMBL/GenBank/DDBJ databases">
        <title>Investigation of new actinobacteria for the biodesulphurisation of diesel fuel.</title>
        <authorList>
            <person name="Athi Narayanan S.M."/>
        </authorList>
    </citation>
    <scope>NUCLEOTIDE SEQUENCE [LARGE SCALE GENOMIC DNA]</scope>
    <source>
        <strain evidence="7 8">213E</strain>
    </source>
</reference>
<organism evidence="7 8">
    <name type="scientific">Gordonia desulfuricans</name>
    <dbReference type="NCBI Taxonomy" id="89051"/>
    <lineage>
        <taxon>Bacteria</taxon>
        <taxon>Bacillati</taxon>
        <taxon>Actinomycetota</taxon>
        <taxon>Actinomycetes</taxon>
        <taxon>Mycobacteriales</taxon>
        <taxon>Gordoniaceae</taxon>
        <taxon>Gordonia</taxon>
    </lineage>
</organism>
<dbReference type="GO" id="GO:0046983">
    <property type="term" value="F:protein dimerization activity"/>
    <property type="evidence" value="ECO:0007669"/>
    <property type="project" value="InterPro"/>
</dbReference>
<name>A0A7K3LQJ4_9ACTN</name>
<protein>
    <submittedName>
        <fullName evidence="7">Sensor histidine kinase</fullName>
    </submittedName>
</protein>
<evidence type="ECO:0000259" key="5">
    <source>
        <dbReference type="Pfam" id="PF02518"/>
    </source>
</evidence>
<evidence type="ECO:0000256" key="1">
    <source>
        <dbReference type="ARBA" id="ARBA00022679"/>
    </source>
</evidence>
<dbReference type="PANTHER" id="PTHR24421:SF63">
    <property type="entry name" value="SENSOR HISTIDINE KINASE DESK"/>
    <property type="match status" value="1"/>
</dbReference>
<dbReference type="PANTHER" id="PTHR24421">
    <property type="entry name" value="NITRATE/NITRITE SENSOR PROTEIN NARX-RELATED"/>
    <property type="match status" value="1"/>
</dbReference>
<accession>A0A7K3LQJ4</accession>
<feature type="domain" description="Histidine kinase/HSP90-like ATPase" evidence="5">
    <location>
        <begin position="289"/>
        <end position="360"/>
    </location>
</feature>
<dbReference type="InterPro" id="IPR050482">
    <property type="entry name" value="Sensor_HK_TwoCompSys"/>
</dbReference>
<evidence type="ECO:0000313" key="8">
    <source>
        <dbReference type="Proteomes" id="UP000466307"/>
    </source>
</evidence>
<feature type="transmembrane region" description="Helical" evidence="4">
    <location>
        <begin position="48"/>
        <end position="67"/>
    </location>
</feature>
<comment type="caution">
    <text evidence="7">The sequence shown here is derived from an EMBL/GenBank/DDBJ whole genome shotgun (WGS) entry which is preliminary data.</text>
</comment>
<dbReference type="AlphaFoldDB" id="A0A7K3LQJ4"/>
<keyword evidence="4" id="KW-0472">Membrane</keyword>
<dbReference type="GO" id="GO:0016020">
    <property type="term" value="C:membrane"/>
    <property type="evidence" value="ECO:0007669"/>
    <property type="project" value="InterPro"/>
</dbReference>
<keyword evidence="2 7" id="KW-0418">Kinase</keyword>
<feature type="transmembrane region" description="Helical" evidence="4">
    <location>
        <begin position="138"/>
        <end position="158"/>
    </location>
</feature>
<dbReference type="InterPro" id="IPR011712">
    <property type="entry name" value="Sig_transdc_His_kin_sub3_dim/P"/>
</dbReference>
<evidence type="ECO:0000256" key="3">
    <source>
        <dbReference type="ARBA" id="ARBA00023012"/>
    </source>
</evidence>